<dbReference type="InterPro" id="IPR011256">
    <property type="entry name" value="Reg_factor_effector_dom_sf"/>
</dbReference>
<dbReference type="SUPFAM" id="SSF55136">
    <property type="entry name" value="Probable bacterial effector-binding domain"/>
    <property type="match status" value="1"/>
</dbReference>
<evidence type="ECO:0000313" key="2">
    <source>
        <dbReference type="EMBL" id="RPF49665.1"/>
    </source>
</evidence>
<reference evidence="2 3" key="1">
    <citation type="submission" date="2018-11" db="EMBL/GenBank/DDBJ databases">
        <title>Genomic Encyclopedia of Type Strains, Phase IV (KMG-IV): sequencing the most valuable type-strain genomes for metagenomic binning, comparative biology and taxonomic classification.</title>
        <authorList>
            <person name="Goeker M."/>
        </authorList>
    </citation>
    <scope>NUCLEOTIDE SEQUENCE [LARGE SCALE GENOMIC DNA]</scope>
    <source>
        <strain evidence="2 3">DSM 102936</strain>
    </source>
</reference>
<protein>
    <submittedName>
        <fullName evidence="2">Effector-binding domain-containing protein</fullName>
    </submittedName>
</protein>
<feature type="domain" description="AraC effector-binding" evidence="1">
    <location>
        <begin position="3"/>
        <end position="154"/>
    </location>
</feature>
<dbReference type="InterPro" id="IPR029442">
    <property type="entry name" value="GyrI-like"/>
</dbReference>
<dbReference type="Proteomes" id="UP000282654">
    <property type="component" value="Unassembled WGS sequence"/>
</dbReference>
<gene>
    <name evidence="2" type="ORF">EDD75_0485</name>
</gene>
<dbReference type="InterPro" id="IPR010499">
    <property type="entry name" value="AraC_E-bd"/>
</dbReference>
<keyword evidence="3" id="KW-1185">Reference proteome</keyword>
<evidence type="ECO:0000259" key="1">
    <source>
        <dbReference type="SMART" id="SM00871"/>
    </source>
</evidence>
<dbReference type="Pfam" id="PF06445">
    <property type="entry name" value="GyrI-like"/>
    <property type="match status" value="1"/>
</dbReference>
<proteinExistence type="predicted"/>
<evidence type="ECO:0000313" key="3">
    <source>
        <dbReference type="Proteomes" id="UP000282654"/>
    </source>
</evidence>
<dbReference type="Gene3D" id="3.20.80.10">
    <property type="entry name" value="Regulatory factor, effector binding domain"/>
    <property type="match status" value="1"/>
</dbReference>
<dbReference type="EMBL" id="RKRE01000001">
    <property type="protein sequence ID" value="RPF49665.1"/>
    <property type="molecule type" value="Genomic_DNA"/>
</dbReference>
<accession>A0A3N5BUU5</accession>
<dbReference type="AlphaFoldDB" id="A0A3N5BUU5"/>
<dbReference type="SMART" id="SM00871">
    <property type="entry name" value="AraC_E_bind"/>
    <property type="match status" value="1"/>
</dbReference>
<sequence length="156" mass="16896">MWPATEVKQLPPVRVAYVVRQGPYDSLAEAFHELCARVKAQGMTVVGPPVLVYRSHPEGVPPAFREWELQLPVAGEATGGEENALPVKELPARVVVATGSRGGYTTVGGLLPALFQVAYSRGYRLAGPAEEVYPDDFSRVPLGEVLTEVRFPVAVR</sequence>
<name>A0A3N5BUU5_9THEO</name>
<organism evidence="2 3">
    <name type="scientific">Thermodesulfitimonas autotrophica</name>
    <dbReference type="NCBI Taxonomy" id="1894989"/>
    <lineage>
        <taxon>Bacteria</taxon>
        <taxon>Bacillati</taxon>
        <taxon>Bacillota</taxon>
        <taxon>Clostridia</taxon>
        <taxon>Thermoanaerobacterales</taxon>
        <taxon>Thermoanaerobacteraceae</taxon>
        <taxon>Thermodesulfitimonas</taxon>
    </lineage>
</organism>
<comment type="caution">
    <text evidence="2">The sequence shown here is derived from an EMBL/GenBank/DDBJ whole genome shotgun (WGS) entry which is preliminary data.</text>
</comment>